<evidence type="ECO:0000256" key="2">
    <source>
        <dbReference type="SAM" id="MobiDB-lite"/>
    </source>
</evidence>
<evidence type="ECO:0000313" key="5">
    <source>
        <dbReference type="Proteomes" id="UP000557772"/>
    </source>
</evidence>
<comment type="caution">
    <text evidence="4">The sequence shown here is derived from an EMBL/GenBank/DDBJ whole genome shotgun (WGS) entry which is preliminary data.</text>
</comment>
<dbReference type="Proteomes" id="UP000557772">
    <property type="component" value="Unassembled WGS sequence"/>
</dbReference>
<sequence length="292" mass="31817">MQTYTRDGLTFDVTDSGPADGEVVVLLHGFPEDRQAWDKLTPKLVEAGYRVLAPDQRGYSPGATPKGRTSYGLHELGKDVVALLDAAGVEQAHIVGHDWGGAVAWQLAGRHADRVRTVTVLSTPHPAAMAWAFAHSDQWRKSGYMVFFQLPFMPERAVLRQIPGLYTKTGMPAEDAAKYAERFRTPQSLTGPLGWYRSMPASGAMLKAMRGRGKSASPPSSDGAPRPSRKVQVPTTYIWGSRDFALGRAAAEKTGEFIAGDYEFVEIPGAGHWLPEANADEVAEALLRRVRG</sequence>
<evidence type="ECO:0000256" key="1">
    <source>
        <dbReference type="ARBA" id="ARBA00022801"/>
    </source>
</evidence>
<reference evidence="4 5" key="1">
    <citation type="submission" date="2020-05" db="EMBL/GenBank/DDBJ databases">
        <title>Flexivirga sp. ID2601S isolated from air conditioner.</title>
        <authorList>
            <person name="Kim D.H."/>
        </authorList>
    </citation>
    <scope>NUCLEOTIDE SEQUENCE [LARGE SCALE GENOMIC DNA]</scope>
    <source>
        <strain evidence="4 5">ID2601S</strain>
    </source>
</reference>
<dbReference type="Gene3D" id="3.40.50.1820">
    <property type="entry name" value="alpha/beta hydrolase"/>
    <property type="match status" value="1"/>
</dbReference>
<keyword evidence="5" id="KW-1185">Reference proteome</keyword>
<gene>
    <name evidence="4" type="ORF">HJ588_01730</name>
</gene>
<evidence type="ECO:0000313" key="4">
    <source>
        <dbReference type="EMBL" id="NNG37997.1"/>
    </source>
</evidence>
<dbReference type="SUPFAM" id="SSF53474">
    <property type="entry name" value="alpha/beta-Hydrolases"/>
    <property type="match status" value="1"/>
</dbReference>
<keyword evidence="1 4" id="KW-0378">Hydrolase</keyword>
<dbReference type="PRINTS" id="PR00111">
    <property type="entry name" value="ABHYDROLASE"/>
</dbReference>
<evidence type="ECO:0000259" key="3">
    <source>
        <dbReference type="Pfam" id="PF00561"/>
    </source>
</evidence>
<proteinExistence type="predicted"/>
<protein>
    <submittedName>
        <fullName evidence="4">Alpha/beta hydrolase</fullName>
    </submittedName>
</protein>
<dbReference type="InterPro" id="IPR000073">
    <property type="entry name" value="AB_hydrolase_1"/>
</dbReference>
<accession>A0A849ADL2</accession>
<organism evidence="4 5">
    <name type="scientific">Flexivirga aerilata</name>
    <dbReference type="NCBI Taxonomy" id="1656889"/>
    <lineage>
        <taxon>Bacteria</taxon>
        <taxon>Bacillati</taxon>
        <taxon>Actinomycetota</taxon>
        <taxon>Actinomycetes</taxon>
        <taxon>Micrococcales</taxon>
        <taxon>Dermacoccaceae</taxon>
        <taxon>Flexivirga</taxon>
    </lineage>
</organism>
<feature type="domain" description="AB hydrolase-1" evidence="3">
    <location>
        <begin position="23"/>
        <end position="275"/>
    </location>
</feature>
<dbReference type="InterPro" id="IPR000639">
    <property type="entry name" value="Epox_hydrolase-like"/>
</dbReference>
<dbReference type="PRINTS" id="PR00412">
    <property type="entry name" value="EPOXHYDRLASE"/>
</dbReference>
<feature type="region of interest" description="Disordered" evidence="2">
    <location>
        <begin position="207"/>
        <end position="232"/>
    </location>
</feature>
<dbReference type="RefSeq" id="WP_171151367.1">
    <property type="nucleotide sequence ID" value="NZ_JABENB010000001.1"/>
</dbReference>
<dbReference type="InterPro" id="IPR029058">
    <property type="entry name" value="AB_hydrolase_fold"/>
</dbReference>
<dbReference type="Pfam" id="PF00561">
    <property type="entry name" value="Abhydrolase_1"/>
    <property type="match status" value="1"/>
</dbReference>
<dbReference type="GO" id="GO:0016787">
    <property type="term" value="F:hydrolase activity"/>
    <property type="evidence" value="ECO:0007669"/>
    <property type="project" value="UniProtKB-KW"/>
</dbReference>
<dbReference type="EMBL" id="JABENB010000001">
    <property type="protein sequence ID" value="NNG37997.1"/>
    <property type="molecule type" value="Genomic_DNA"/>
</dbReference>
<dbReference type="AlphaFoldDB" id="A0A849ADL2"/>
<dbReference type="PANTHER" id="PTHR43329">
    <property type="entry name" value="EPOXIDE HYDROLASE"/>
    <property type="match status" value="1"/>
</dbReference>
<name>A0A849ADL2_9MICO</name>